<dbReference type="Proteomes" id="UP001597116">
    <property type="component" value="Unassembled WGS sequence"/>
</dbReference>
<evidence type="ECO:0000313" key="1">
    <source>
        <dbReference type="EMBL" id="MFD1145365.1"/>
    </source>
</evidence>
<dbReference type="InterPro" id="IPR050678">
    <property type="entry name" value="DNA_Partitioning_ATPase"/>
</dbReference>
<dbReference type="InterPro" id="IPR015223">
    <property type="entry name" value="MipZ"/>
</dbReference>
<dbReference type="Gene3D" id="3.40.50.300">
    <property type="entry name" value="P-loop containing nucleotide triphosphate hydrolases"/>
    <property type="match status" value="1"/>
</dbReference>
<dbReference type="Pfam" id="PF09140">
    <property type="entry name" value="MipZ"/>
    <property type="match status" value="1"/>
</dbReference>
<comment type="caution">
    <text evidence="1">The sequence shown here is derived from an EMBL/GenBank/DDBJ whole genome shotgun (WGS) entry which is preliminary data.</text>
</comment>
<dbReference type="PANTHER" id="PTHR13696">
    <property type="entry name" value="P-LOOP CONTAINING NUCLEOSIDE TRIPHOSPHATE HYDROLASE"/>
    <property type="match status" value="1"/>
</dbReference>
<dbReference type="RefSeq" id="WP_134038353.1">
    <property type="nucleotide sequence ID" value="NZ_JBHTLP010000044.1"/>
</dbReference>
<protein>
    <submittedName>
        <fullName evidence="1">ParA family protein</fullName>
    </submittedName>
</protein>
<dbReference type="InterPro" id="IPR027417">
    <property type="entry name" value="P-loop_NTPase"/>
</dbReference>
<dbReference type="SUPFAM" id="SSF52540">
    <property type="entry name" value="P-loop containing nucleoside triphosphate hydrolases"/>
    <property type="match status" value="1"/>
</dbReference>
<name>A0ABW3QI11_9BACT</name>
<evidence type="ECO:0000313" key="2">
    <source>
        <dbReference type="Proteomes" id="UP001597116"/>
    </source>
</evidence>
<keyword evidence="2" id="KW-1185">Reference proteome</keyword>
<accession>A0ABW3QI11</accession>
<proteinExistence type="predicted"/>
<gene>
    <name evidence="1" type="ORF">ACFQ4C_29840</name>
</gene>
<sequence>MSNAENLTAKDVASPVVIAFATQKGGLGKSTLTVLVASYLHYRRGISTAIIDVDTSQLSIYNQRLREINDMEQDEDMKVRLDQQRTDNKEKVDAYPILSGSPLTVEELLTDLPEDVQLVLLDMPGSIDVEGYDLAISQVDLLIVPMETSEYSITTGFQFLEAIKDSGLLPLENCRVVWNRYKQTRDADLVDQLEERFKDYGFECLKSRVPHRDSYQDMNNRSTLFPMPTNYLRNSGLKELFYEVEDLIKSKQHERINR</sequence>
<dbReference type="CDD" id="cd02042">
    <property type="entry name" value="ParAB_family"/>
    <property type="match status" value="1"/>
</dbReference>
<dbReference type="PANTHER" id="PTHR13696:SF52">
    <property type="entry name" value="PARA FAMILY PROTEIN CT_582"/>
    <property type="match status" value="1"/>
</dbReference>
<dbReference type="EMBL" id="JBHTLP010000044">
    <property type="protein sequence ID" value="MFD1145365.1"/>
    <property type="molecule type" value="Genomic_DNA"/>
</dbReference>
<reference evidence="2" key="1">
    <citation type="journal article" date="2019" name="Int. J. Syst. Evol. Microbiol.">
        <title>The Global Catalogue of Microorganisms (GCM) 10K type strain sequencing project: providing services to taxonomists for standard genome sequencing and annotation.</title>
        <authorList>
            <consortium name="The Broad Institute Genomics Platform"/>
            <consortium name="The Broad Institute Genome Sequencing Center for Infectious Disease"/>
            <person name="Wu L."/>
            <person name="Ma J."/>
        </authorList>
    </citation>
    <scope>NUCLEOTIDE SEQUENCE [LARGE SCALE GENOMIC DNA]</scope>
    <source>
        <strain evidence="2">CCUG 55608</strain>
    </source>
</reference>
<organism evidence="1 2">
    <name type="scientific">Larkinella insperata</name>
    <dbReference type="NCBI Taxonomy" id="332158"/>
    <lineage>
        <taxon>Bacteria</taxon>
        <taxon>Pseudomonadati</taxon>
        <taxon>Bacteroidota</taxon>
        <taxon>Cytophagia</taxon>
        <taxon>Cytophagales</taxon>
        <taxon>Spirosomataceae</taxon>
        <taxon>Larkinella</taxon>
    </lineage>
</organism>